<dbReference type="InterPro" id="IPR017441">
    <property type="entry name" value="Protein_kinase_ATP_BS"/>
</dbReference>
<dbReference type="PROSITE" id="PS51257">
    <property type="entry name" value="PROKAR_LIPOPROTEIN"/>
    <property type="match status" value="1"/>
</dbReference>
<feature type="binding site" evidence="12">
    <location>
        <position position="432"/>
    </location>
    <ligand>
        <name>ATP</name>
        <dbReference type="ChEBI" id="CHEBI:30616"/>
    </ligand>
</feature>
<dbReference type="InterPro" id="IPR000719">
    <property type="entry name" value="Prot_kinase_dom"/>
</dbReference>
<accession>A0ABD3JFF3</accession>
<comment type="subcellular location">
    <subcellularLocation>
        <location evidence="1">Membrane</location>
        <topology evidence="1">Single-pass type I membrane protein</topology>
    </subcellularLocation>
</comment>
<evidence type="ECO:0000256" key="2">
    <source>
        <dbReference type="ARBA" id="ARBA00022527"/>
    </source>
</evidence>
<dbReference type="EMBL" id="JBJKBG010000008">
    <property type="protein sequence ID" value="KAL3725508.1"/>
    <property type="molecule type" value="Genomic_DNA"/>
</dbReference>
<keyword evidence="3" id="KW-0808">Transferase</keyword>
<dbReference type="GO" id="GO:0005524">
    <property type="term" value="F:ATP binding"/>
    <property type="evidence" value="ECO:0007669"/>
    <property type="project" value="UniProtKB-UniRule"/>
</dbReference>
<dbReference type="Pfam" id="PF00069">
    <property type="entry name" value="Pkinase"/>
    <property type="match status" value="1"/>
</dbReference>
<dbReference type="InterPro" id="IPR011009">
    <property type="entry name" value="Kinase-like_dom_sf"/>
</dbReference>
<evidence type="ECO:0000256" key="14">
    <source>
        <dbReference type="SAM" id="SignalP"/>
    </source>
</evidence>
<dbReference type="FunFam" id="3.30.200.20:FF:000178">
    <property type="entry name" value="serine/threonine-protein kinase PBS1-like"/>
    <property type="match status" value="1"/>
</dbReference>
<keyword evidence="5 14" id="KW-0732">Signal</keyword>
<sequence>MSKFRVLLFILHVLLLLGTSCGAKNNHLCAPSSCGDVRVIQYPFRLKDDPKSCGRSEYELVCENNRTVLYLYAGRYYVKSIYYDNNFEDYFYGNINGDYFSGNINGDYFSGKITVVDDGLQKSKCSSHPRYSLARSNFSDDDPYRLDSVFPYVSVVFMKCSQPVASARYINTEPCNEGEYPSDTPPNISQMKWYSYAMYWFSKTEKALRVGDIKDSCNITMMTFFSGYNSYNRVGPPYKDLHNMMAEGFNLYYDGPPSSPSSRSPQSSVVAICAVFTVCTVFAVYAVSIVSAVSTICAVFAVCVVFAVFAVFAVFTVSAIFADDYTQYIMNNFGRNAVRNLFFVLVCFLAAKFILGAPCVLIFLILKWMRRHQATDANIEEFLQAHNNFLPIRYSYSDIKRITKNFKCKLGEGGYGSVYRGILRSGNEVAVKILSKSKSNGQDFISEVATIGRIHHVNVVQLVGFCFEYSKQALVYDFMPNGSLDKHISYKDGDDPLDYKKMYEISLGIARGIEYLHRGCDMQILHFDIKPHNILLDRSFTPKVSDFGLARIYPTDRNIVSLTAARGTLGYMAPELFYKDIGGISYKADVYSFGMLLMEMAGRRRNLNAHAEHSSQIYFPLWVYDQLSKEKELERVDVIEEERETMRKMIIVALWCIQLSPNDRPSMRKVLDMLEGDMNKLQLPPKPLLYPREAPIEDVDAEIELETVLSSSSTPIVSSGSQFYHDHEFMKSCIV</sequence>
<dbReference type="InterPro" id="IPR008271">
    <property type="entry name" value="Ser/Thr_kinase_AS"/>
</dbReference>
<keyword evidence="8 12" id="KW-0067">ATP-binding</keyword>
<feature type="signal peptide" evidence="14">
    <location>
        <begin position="1"/>
        <end position="23"/>
    </location>
</feature>
<evidence type="ECO:0000313" key="16">
    <source>
        <dbReference type="EMBL" id="KAL3725508.1"/>
    </source>
</evidence>
<evidence type="ECO:0000256" key="3">
    <source>
        <dbReference type="ARBA" id="ARBA00022679"/>
    </source>
</evidence>
<dbReference type="SUPFAM" id="SSF56112">
    <property type="entry name" value="Protein kinase-like (PK-like)"/>
    <property type="match status" value="1"/>
</dbReference>
<gene>
    <name evidence="16" type="ORF">ACJRO7_030525</name>
</gene>
<evidence type="ECO:0000259" key="15">
    <source>
        <dbReference type="PROSITE" id="PS50011"/>
    </source>
</evidence>
<dbReference type="InterPro" id="IPR045874">
    <property type="entry name" value="LRK10/LRL21-25-like"/>
</dbReference>
<dbReference type="AlphaFoldDB" id="A0ABD3JFF3"/>
<dbReference type="PANTHER" id="PTHR27009">
    <property type="entry name" value="RUST RESISTANCE KINASE LR10-RELATED"/>
    <property type="match status" value="1"/>
</dbReference>
<dbReference type="PROSITE" id="PS50011">
    <property type="entry name" value="PROTEIN_KINASE_DOM"/>
    <property type="match status" value="1"/>
</dbReference>
<organism evidence="16 17">
    <name type="scientific">Eucalyptus globulus</name>
    <name type="common">Tasmanian blue gum</name>
    <dbReference type="NCBI Taxonomy" id="34317"/>
    <lineage>
        <taxon>Eukaryota</taxon>
        <taxon>Viridiplantae</taxon>
        <taxon>Streptophyta</taxon>
        <taxon>Embryophyta</taxon>
        <taxon>Tracheophyta</taxon>
        <taxon>Spermatophyta</taxon>
        <taxon>Magnoliopsida</taxon>
        <taxon>eudicotyledons</taxon>
        <taxon>Gunneridae</taxon>
        <taxon>Pentapetalae</taxon>
        <taxon>rosids</taxon>
        <taxon>malvids</taxon>
        <taxon>Myrtales</taxon>
        <taxon>Myrtaceae</taxon>
        <taxon>Myrtoideae</taxon>
        <taxon>Eucalypteae</taxon>
        <taxon>Eucalyptus</taxon>
    </lineage>
</organism>
<dbReference type="PROSITE" id="PS00107">
    <property type="entry name" value="PROTEIN_KINASE_ATP"/>
    <property type="match status" value="1"/>
</dbReference>
<feature type="transmembrane region" description="Helical" evidence="13">
    <location>
        <begin position="297"/>
        <end position="321"/>
    </location>
</feature>
<dbReference type="GO" id="GO:0016020">
    <property type="term" value="C:membrane"/>
    <property type="evidence" value="ECO:0007669"/>
    <property type="project" value="UniProtKB-SubCell"/>
</dbReference>
<dbReference type="Gene3D" id="1.10.510.10">
    <property type="entry name" value="Transferase(Phosphotransferase) domain 1"/>
    <property type="match status" value="1"/>
</dbReference>
<dbReference type="Gene3D" id="3.30.200.20">
    <property type="entry name" value="Phosphorylase Kinase, domain 1"/>
    <property type="match status" value="1"/>
</dbReference>
<evidence type="ECO:0000256" key="13">
    <source>
        <dbReference type="SAM" id="Phobius"/>
    </source>
</evidence>
<evidence type="ECO:0000256" key="6">
    <source>
        <dbReference type="ARBA" id="ARBA00022741"/>
    </source>
</evidence>
<name>A0ABD3JFF3_EUCGL</name>
<reference evidence="16 17" key="1">
    <citation type="submission" date="2024-11" db="EMBL/GenBank/DDBJ databases">
        <title>Chromosome-level genome assembly of Eucalyptus globulus Labill. provides insights into its genome evolution.</title>
        <authorList>
            <person name="Li X."/>
        </authorList>
    </citation>
    <scope>NUCLEOTIDE SEQUENCE [LARGE SCALE GENOMIC DNA]</scope>
    <source>
        <strain evidence="16">CL2024</strain>
        <tissue evidence="16">Fresh tender leaves</tissue>
    </source>
</reference>
<feature type="transmembrane region" description="Helical" evidence="13">
    <location>
        <begin position="341"/>
        <end position="366"/>
    </location>
</feature>
<dbReference type="SMART" id="SM00220">
    <property type="entry name" value="S_TKc"/>
    <property type="match status" value="1"/>
</dbReference>
<keyword evidence="4 13" id="KW-0812">Transmembrane</keyword>
<keyword evidence="10 13" id="KW-0472">Membrane</keyword>
<comment type="caution">
    <text evidence="16">The sequence shown here is derived from an EMBL/GenBank/DDBJ whole genome shotgun (WGS) entry which is preliminary data.</text>
</comment>
<keyword evidence="9 13" id="KW-1133">Transmembrane helix</keyword>
<evidence type="ECO:0000256" key="4">
    <source>
        <dbReference type="ARBA" id="ARBA00022692"/>
    </source>
</evidence>
<dbReference type="Proteomes" id="UP001634007">
    <property type="component" value="Unassembled WGS sequence"/>
</dbReference>
<dbReference type="PROSITE" id="PS00108">
    <property type="entry name" value="PROTEIN_KINASE_ST"/>
    <property type="match status" value="1"/>
</dbReference>
<evidence type="ECO:0000256" key="8">
    <source>
        <dbReference type="ARBA" id="ARBA00022840"/>
    </source>
</evidence>
<dbReference type="Pfam" id="PF13947">
    <property type="entry name" value="GUB_WAK_bind"/>
    <property type="match status" value="1"/>
</dbReference>
<protein>
    <recommendedName>
        <fullName evidence="15">Protein kinase domain-containing protein</fullName>
    </recommendedName>
</protein>
<evidence type="ECO:0000256" key="1">
    <source>
        <dbReference type="ARBA" id="ARBA00004479"/>
    </source>
</evidence>
<evidence type="ECO:0000256" key="11">
    <source>
        <dbReference type="ARBA" id="ARBA00023180"/>
    </source>
</evidence>
<feature type="chain" id="PRO_5044889701" description="Protein kinase domain-containing protein" evidence="14">
    <location>
        <begin position="24"/>
        <end position="735"/>
    </location>
</feature>
<dbReference type="InterPro" id="IPR025287">
    <property type="entry name" value="WAK_GUB"/>
</dbReference>
<feature type="transmembrane region" description="Helical" evidence="13">
    <location>
        <begin position="269"/>
        <end position="290"/>
    </location>
</feature>
<keyword evidence="17" id="KW-1185">Reference proteome</keyword>
<evidence type="ECO:0000256" key="9">
    <source>
        <dbReference type="ARBA" id="ARBA00022989"/>
    </source>
</evidence>
<evidence type="ECO:0000256" key="12">
    <source>
        <dbReference type="PROSITE-ProRule" id="PRU10141"/>
    </source>
</evidence>
<keyword evidence="2" id="KW-0723">Serine/threonine-protein kinase</keyword>
<evidence type="ECO:0000256" key="10">
    <source>
        <dbReference type="ARBA" id="ARBA00023136"/>
    </source>
</evidence>
<keyword evidence="6 12" id="KW-0547">Nucleotide-binding</keyword>
<feature type="domain" description="Protein kinase" evidence="15">
    <location>
        <begin position="404"/>
        <end position="689"/>
    </location>
</feature>
<keyword evidence="11" id="KW-0325">Glycoprotein</keyword>
<evidence type="ECO:0000256" key="5">
    <source>
        <dbReference type="ARBA" id="ARBA00022729"/>
    </source>
</evidence>
<keyword evidence="7" id="KW-0418">Kinase</keyword>
<evidence type="ECO:0000313" key="17">
    <source>
        <dbReference type="Proteomes" id="UP001634007"/>
    </source>
</evidence>
<dbReference type="GO" id="GO:0004674">
    <property type="term" value="F:protein serine/threonine kinase activity"/>
    <property type="evidence" value="ECO:0007669"/>
    <property type="project" value="UniProtKB-KW"/>
</dbReference>
<proteinExistence type="predicted"/>
<evidence type="ECO:0000256" key="7">
    <source>
        <dbReference type="ARBA" id="ARBA00022777"/>
    </source>
</evidence>
<dbReference type="FunFam" id="1.10.510.10:FF:000590">
    <property type="entry name" value="PR5-like receptor kinase"/>
    <property type="match status" value="1"/>
</dbReference>